<evidence type="ECO:0000313" key="4">
    <source>
        <dbReference type="EMBL" id="KON62930.1"/>
    </source>
</evidence>
<dbReference type="OrthoDB" id="9774608at2"/>
<gene>
    <name evidence="4" type="ORF">KOEU_35800</name>
</gene>
<dbReference type="Proteomes" id="UP000037566">
    <property type="component" value="Unassembled WGS sequence"/>
</dbReference>
<dbReference type="STRING" id="33995.KOEU_35800"/>
<dbReference type="Pfam" id="PF01609">
    <property type="entry name" value="DDE_Tnp_1"/>
    <property type="match status" value="1"/>
</dbReference>
<feature type="domain" description="Transposase InsH N-terminal" evidence="3">
    <location>
        <begin position="18"/>
        <end position="108"/>
    </location>
</feature>
<dbReference type="InterPro" id="IPR002559">
    <property type="entry name" value="Transposase_11"/>
</dbReference>
<protein>
    <submittedName>
        <fullName evidence="4">Transposase DDE domain protein</fullName>
    </submittedName>
</protein>
<dbReference type="EMBL" id="LHUQ01000054">
    <property type="protein sequence ID" value="KON62930.1"/>
    <property type="molecule type" value="Genomic_DNA"/>
</dbReference>
<dbReference type="GO" id="GO:0006313">
    <property type="term" value="P:DNA transposition"/>
    <property type="evidence" value="ECO:0007669"/>
    <property type="project" value="InterPro"/>
</dbReference>
<dbReference type="GO" id="GO:0003677">
    <property type="term" value="F:DNA binding"/>
    <property type="evidence" value="ECO:0007669"/>
    <property type="project" value="InterPro"/>
</dbReference>
<sequence>MSSFIPFDRSQPYLLPPDLKSWLPADDMAHFIVAAVERVPMSAFCVPVRTGGKAQYHPRLMLALLIFSYANGLFSSRRIERATYRDIGVRFVAANLHPDHDTIATFRRTNRTAIEAAFAQVLLLARETGLLRLGVVSIDGTKIDADASKYRSLRYDRIRALREQLAVDIAKLMDQAEHADATDSDPQALPEALARRETLKAKLDEACARLEADAKAQAEAARSAYEKKKAVYDAKTGRRGRAPKPPDDEPLPDRQISLTDPDSRLMRRSDAHEFRQAYNAQAVVCAEGSQLIVTTDVVATSADAPSFASTVLSMENTIGLPKTVLADTGYANGQAVRDLRKKGIDPLVAIGRPRARRPYDFRPPPENTEPRRITEPWRLAMKDRLETTEAGDVYRLRKQTVEPVFGIIKSIMGFRRFSLRSLAKVTTEWTLVALAYNCKRMARLHAA</sequence>
<dbReference type="Pfam" id="PF05598">
    <property type="entry name" value="DUF772"/>
    <property type="match status" value="1"/>
</dbReference>
<evidence type="ECO:0000313" key="5">
    <source>
        <dbReference type="Proteomes" id="UP000037566"/>
    </source>
</evidence>
<keyword evidence="5" id="KW-1185">Reference proteome</keyword>
<dbReference type="AlphaFoldDB" id="A0A0M0ECF3"/>
<reference evidence="4" key="1">
    <citation type="submission" date="2015-08" db="EMBL/GenBank/DDBJ databases">
        <title>Draft genome sequence of Komagataeibacter europaeus CECT 8546 a cellulose producer strain from vinegar produced by the traditional method.</title>
        <authorList>
            <person name="Poehlein A."/>
            <person name="Valera M.J."/>
            <person name="Haack F.S."/>
            <person name="Mas A."/>
            <person name="Daniel R."/>
            <person name="Streit W.R."/>
            <person name="Mateo E."/>
        </authorList>
    </citation>
    <scope>NUCLEOTIDE SEQUENCE [LARGE SCALE GENOMIC DNA]</scope>
    <source>
        <strain evidence="4">CECT 8546</strain>
    </source>
</reference>
<dbReference type="PATRIC" id="fig|33995.3.peg.3972"/>
<dbReference type="PANTHER" id="PTHR33408">
    <property type="entry name" value="TRANSPOSASE"/>
    <property type="match status" value="1"/>
</dbReference>
<comment type="caution">
    <text evidence="4">The sequence shown here is derived from an EMBL/GenBank/DDBJ whole genome shotgun (WGS) entry which is preliminary data.</text>
</comment>
<dbReference type="InterPro" id="IPR047629">
    <property type="entry name" value="IS1182_transpos"/>
</dbReference>
<feature type="domain" description="Transposase IS4-like" evidence="2">
    <location>
        <begin position="269"/>
        <end position="438"/>
    </location>
</feature>
<organism evidence="4 5">
    <name type="scientific">Komagataeibacter europaeus</name>
    <name type="common">Gluconacetobacter europaeus</name>
    <dbReference type="NCBI Taxonomy" id="33995"/>
    <lineage>
        <taxon>Bacteria</taxon>
        <taxon>Pseudomonadati</taxon>
        <taxon>Pseudomonadota</taxon>
        <taxon>Alphaproteobacteria</taxon>
        <taxon>Acetobacterales</taxon>
        <taxon>Acetobacteraceae</taxon>
        <taxon>Komagataeibacter</taxon>
    </lineage>
</organism>
<evidence type="ECO:0000259" key="3">
    <source>
        <dbReference type="Pfam" id="PF05598"/>
    </source>
</evidence>
<dbReference type="RefSeq" id="WP_053324126.1">
    <property type="nucleotide sequence ID" value="NZ_LHUQ01000054.1"/>
</dbReference>
<feature type="region of interest" description="Disordered" evidence="1">
    <location>
        <begin position="231"/>
        <end position="260"/>
    </location>
</feature>
<proteinExistence type="predicted"/>
<evidence type="ECO:0000259" key="2">
    <source>
        <dbReference type="Pfam" id="PF01609"/>
    </source>
</evidence>
<dbReference type="InterPro" id="IPR008490">
    <property type="entry name" value="Transposase_InsH_N"/>
</dbReference>
<evidence type="ECO:0000256" key="1">
    <source>
        <dbReference type="SAM" id="MobiDB-lite"/>
    </source>
</evidence>
<dbReference type="NCBIfam" id="NF033551">
    <property type="entry name" value="transpos_IS1182"/>
    <property type="match status" value="1"/>
</dbReference>
<name>A0A0M0ECF3_KOMEU</name>
<dbReference type="GO" id="GO:0004803">
    <property type="term" value="F:transposase activity"/>
    <property type="evidence" value="ECO:0007669"/>
    <property type="project" value="InterPro"/>
</dbReference>
<accession>A0A0M0ECF3</accession>